<keyword evidence="1" id="KW-0472">Membrane</keyword>
<evidence type="ECO:0000256" key="1">
    <source>
        <dbReference type="SAM" id="Phobius"/>
    </source>
</evidence>
<dbReference type="InterPro" id="IPR025557">
    <property type="entry name" value="DUF4282"/>
</dbReference>
<sequence length="102" mass="12440">MDFLTFKSFISIEALIIFYYIGALILPIGIWLLLLWLVRKYKLLNTSYEKGKEVIWKLLNREQKIKFVAIFVILFLFMQLFWRMFFEFLIAYMQIRDALLLT</sequence>
<dbReference type="Proteomes" id="UP000593836">
    <property type="component" value="Chromosome"/>
</dbReference>
<keyword evidence="3" id="KW-1185">Reference proteome</keyword>
<feature type="transmembrane region" description="Helical" evidence="1">
    <location>
        <begin position="16"/>
        <end position="38"/>
    </location>
</feature>
<reference evidence="2 3" key="1">
    <citation type="submission" date="2020-05" db="EMBL/GenBank/DDBJ databases">
        <title>Sulfurimonas marisnigri, sp. nov., and Sulfurimonas baltica, sp. nov., manganese oxide reducing chemolithoautotrophs of the class Epsilonproteobacteria isolated from the pelagic redoxclines of the Black and Baltic Seas and emended description of the genus Sulfurimonas.</title>
        <authorList>
            <person name="Henkel J.V."/>
            <person name="Laudan C."/>
            <person name="Werner J."/>
            <person name="Neu T."/>
            <person name="Plewe S."/>
            <person name="Sproer C."/>
            <person name="Bunk B."/>
            <person name="Schulz-Vogt H.N."/>
        </authorList>
    </citation>
    <scope>NUCLEOTIDE SEQUENCE [LARGE SCALE GENOMIC DNA]</scope>
    <source>
        <strain evidence="2 3">SoZ1</strain>
    </source>
</reference>
<dbReference type="Pfam" id="PF14110">
    <property type="entry name" value="DUF4282"/>
    <property type="match status" value="1"/>
</dbReference>
<gene>
    <name evidence="2" type="ORF">HUE87_10105</name>
</gene>
<protein>
    <submittedName>
        <fullName evidence="2">DUF4282 domain-containing protein</fullName>
    </submittedName>
</protein>
<proteinExistence type="predicted"/>
<dbReference type="RefSeq" id="WP_194366268.1">
    <property type="nucleotide sequence ID" value="NZ_CP054493.1"/>
</dbReference>
<evidence type="ECO:0000313" key="3">
    <source>
        <dbReference type="Proteomes" id="UP000593836"/>
    </source>
</evidence>
<organism evidence="2 3">
    <name type="scientific">Candidatus Sulfurimonas marisnigri</name>
    <dbReference type="NCBI Taxonomy" id="2740405"/>
    <lineage>
        <taxon>Bacteria</taxon>
        <taxon>Pseudomonadati</taxon>
        <taxon>Campylobacterota</taxon>
        <taxon>Epsilonproteobacteria</taxon>
        <taxon>Campylobacterales</taxon>
        <taxon>Sulfurimonadaceae</taxon>
        <taxon>Sulfurimonas</taxon>
    </lineage>
</organism>
<dbReference type="AlphaFoldDB" id="A0A7S7RPC1"/>
<accession>A0A7S7RPC1</accession>
<keyword evidence="1" id="KW-0812">Transmembrane</keyword>
<keyword evidence="1" id="KW-1133">Transmembrane helix</keyword>
<dbReference type="KEGG" id="smas:HUE87_10105"/>
<feature type="transmembrane region" description="Helical" evidence="1">
    <location>
        <begin position="67"/>
        <end position="93"/>
    </location>
</feature>
<dbReference type="EMBL" id="CP054493">
    <property type="protein sequence ID" value="QOY54222.1"/>
    <property type="molecule type" value="Genomic_DNA"/>
</dbReference>
<evidence type="ECO:0000313" key="2">
    <source>
        <dbReference type="EMBL" id="QOY54222.1"/>
    </source>
</evidence>
<name>A0A7S7RPC1_9BACT</name>